<keyword evidence="1" id="KW-0175">Coiled coil</keyword>
<evidence type="ECO:0000313" key="3">
    <source>
        <dbReference type="Proteomes" id="UP000274850"/>
    </source>
</evidence>
<proteinExistence type="predicted"/>
<gene>
    <name evidence="2" type="ORF">BQ9231_00180</name>
</gene>
<reference evidence="2" key="1">
    <citation type="submission" date="2017-08" db="EMBL/GenBank/DDBJ databases">
        <authorList>
            <person name="de Groot N.N."/>
        </authorList>
    </citation>
    <scope>NUCLEOTIDE SEQUENCE</scope>
</reference>
<sequence>MQVNDFMVKKRELDAHVEFLQEQLLLVEDKKERERLYSVLDELLAEKMQIDDYLEEASLEQNRKAQPVIEVRGEKNWGESLFDAKKTSTSSGSSTYTKKVGSLGHREKDYPAVRDVQITKICEIERGKVVKLCALNKHHELTCRWCIYYGKNKEGEYVFSGPNRTIKKMDASWSDSLFVCTDMEFLQEQLLLVEDERERERLHSVLDELLVEKMQMDDCPETFIDTVNQTRPMHTKKLGSLSVGHQEKDYPEIQNVQIAKLCEIEKGKVVRLCAPSWCPELAYRWCIYYGKDNEGKYMFSEADRTIKKIDGSWHDSLFLYMEKTKFWEDRVVALDGKNERTVPSSSLRDVLRKDRLSNIEAGSSVQLWDKDWWVYQGKKDKDHVFVNEKGKVRKMDLAFSQVEFYYKEEGGKTVDKEVISVPPSSSSLPLVDKLANIEKGKIVSLCPSLYHPEIGNRWLNYYGRNKKGEYVFSEADTVVKRIDASWSDKDFYYMDKTGFWKDRTVIIKDEMEGEDKVDQGMNYVDKESGRVRRNWDWEVSSPQPEVTQKAKPGVVVARRDDPPSYFQEEFSKLLHEMSRAEQGLVSDKTIPKMFDGKQVRLYKTPPRFDSYKNWTAILDKQWEEEHMPFTEDKDMYRFLGRDSKGEAILEQVSSKKDKGKEKMDWYEDEETLRREEKSLSLIGDVGKALRDKFASRGPMIATVGMKIPQADVPFTGSNTSYPLALLKDVKVGSQVRLIGPPRVSVENFWSTYLGLDEEGYPVLQDEKKRHRINKNYLTKEWAYKVEKECNTVGLVIELREVCSRGQVEKARKLLQGKFMLDGTHLCMAVQGSNLEILKLLLGQGCAYNKHTLSDFCGRSTLEVYLWLKANGYELTKQVLISACKSGNSALLDYLWKN</sequence>
<dbReference type="EMBL" id="LT907979">
    <property type="protein sequence ID" value="SOB74063.1"/>
    <property type="molecule type" value="Genomic_DNA"/>
</dbReference>
<protein>
    <submittedName>
        <fullName evidence="2">Ankyrin repeat</fullName>
    </submittedName>
</protein>
<name>A0A285PWM5_9VIRU</name>
<dbReference type="Proteomes" id="UP000274850">
    <property type="component" value="Segment"/>
</dbReference>
<accession>A0A285PWM5</accession>
<evidence type="ECO:0000313" key="2">
    <source>
        <dbReference type="EMBL" id="SOB74063.1"/>
    </source>
</evidence>
<organism evidence="2">
    <name type="scientific">Cedratvirus lausannensis</name>
    <dbReference type="NCBI Taxonomy" id="2023205"/>
    <lineage>
        <taxon>Viruses</taxon>
        <taxon>Pithoviruses</taxon>
        <taxon>Orthocedratvirinae</taxon>
        <taxon>Alphacedratvirus</taxon>
        <taxon>Alphacedratvirus francolausannense</taxon>
    </lineage>
</organism>
<keyword evidence="3" id="KW-1185">Reference proteome</keyword>
<evidence type="ECO:0000256" key="1">
    <source>
        <dbReference type="SAM" id="Coils"/>
    </source>
</evidence>
<feature type="coiled-coil region" evidence="1">
    <location>
        <begin position="10"/>
        <end position="60"/>
    </location>
</feature>